<protein>
    <submittedName>
        <fullName evidence="3">DUF397 domain-containing protein</fullName>
    </submittedName>
</protein>
<sequence length="70" mass="7249">MSSSDFSAASWRKSAASSANGSCVEVARLGATSIGARDSKQGTRGAVLQFSAREWSEFIGGLKAGDYDLS</sequence>
<dbReference type="EMBL" id="JABVEC010000016">
    <property type="protein sequence ID" value="MBC6468006.1"/>
    <property type="molecule type" value="Genomic_DNA"/>
</dbReference>
<keyword evidence="4" id="KW-1185">Reference proteome</keyword>
<dbReference type="Pfam" id="PF04149">
    <property type="entry name" value="DUF397"/>
    <property type="match status" value="1"/>
</dbReference>
<proteinExistence type="predicted"/>
<accession>A0ABR7LT84</accession>
<dbReference type="RefSeq" id="WP_187245010.1">
    <property type="nucleotide sequence ID" value="NZ_BAAAOK010000037.1"/>
</dbReference>
<dbReference type="Proteomes" id="UP000805614">
    <property type="component" value="Unassembled WGS sequence"/>
</dbReference>
<evidence type="ECO:0000256" key="1">
    <source>
        <dbReference type="SAM" id="MobiDB-lite"/>
    </source>
</evidence>
<comment type="caution">
    <text evidence="3">The sequence shown here is derived from an EMBL/GenBank/DDBJ whole genome shotgun (WGS) entry which is preliminary data.</text>
</comment>
<feature type="compositionally biased region" description="Low complexity" evidence="1">
    <location>
        <begin position="7"/>
        <end position="19"/>
    </location>
</feature>
<dbReference type="InterPro" id="IPR007278">
    <property type="entry name" value="DUF397"/>
</dbReference>
<reference evidence="3 4" key="1">
    <citation type="submission" date="2020-06" db="EMBL/GenBank/DDBJ databases">
        <title>Actinomadura xiongansis sp. nov., isolated from soil of Baiyangdian.</title>
        <authorList>
            <person name="Zhang X."/>
        </authorList>
    </citation>
    <scope>NUCLEOTIDE SEQUENCE [LARGE SCALE GENOMIC DNA]</scope>
    <source>
        <strain evidence="3 4">HBUM206468</strain>
    </source>
</reference>
<evidence type="ECO:0000259" key="2">
    <source>
        <dbReference type="Pfam" id="PF04149"/>
    </source>
</evidence>
<evidence type="ECO:0000313" key="4">
    <source>
        <dbReference type="Proteomes" id="UP000805614"/>
    </source>
</evidence>
<feature type="domain" description="DUF397" evidence="2">
    <location>
        <begin position="9"/>
        <end position="63"/>
    </location>
</feature>
<evidence type="ECO:0000313" key="3">
    <source>
        <dbReference type="EMBL" id="MBC6468006.1"/>
    </source>
</evidence>
<name>A0ABR7LT84_9ACTN</name>
<feature type="region of interest" description="Disordered" evidence="1">
    <location>
        <begin position="1"/>
        <end position="21"/>
    </location>
</feature>
<organism evidence="3 4">
    <name type="scientific">Actinomadura alba</name>
    <dbReference type="NCBI Taxonomy" id="406431"/>
    <lineage>
        <taxon>Bacteria</taxon>
        <taxon>Bacillati</taxon>
        <taxon>Actinomycetota</taxon>
        <taxon>Actinomycetes</taxon>
        <taxon>Streptosporangiales</taxon>
        <taxon>Thermomonosporaceae</taxon>
        <taxon>Actinomadura</taxon>
    </lineage>
</organism>
<gene>
    <name evidence="3" type="ORF">HKK74_21270</name>
</gene>